<gene>
    <name evidence="7" type="ORF">LVIROSA_LOCUS14408</name>
</gene>
<dbReference type="InterPro" id="IPR000504">
    <property type="entry name" value="RRM_dom"/>
</dbReference>
<dbReference type="SUPFAM" id="SSF54928">
    <property type="entry name" value="RNA-binding domain, RBD"/>
    <property type="match status" value="1"/>
</dbReference>
<evidence type="ECO:0000256" key="2">
    <source>
        <dbReference type="ARBA" id="ARBA00022728"/>
    </source>
</evidence>
<reference evidence="7 8" key="1">
    <citation type="submission" date="2022-01" db="EMBL/GenBank/DDBJ databases">
        <authorList>
            <person name="Xiong W."/>
            <person name="Schranz E."/>
        </authorList>
    </citation>
    <scope>NUCLEOTIDE SEQUENCE [LARGE SCALE GENOMIC DNA]</scope>
</reference>
<evidence type="ECO:0000256" key="1">
    <source>
        <dbReference type="ARBA" id="ARBA00022664"/>
    </source>
</evidence>
<dbReference type="PANTHER" id="PTHR23147">
    <property type="entry name" value="SERINE/ARGININE RICH SPLICING FACTOR"/>
    <property type="match status" value="1"/>
</dbReference>
<feature type="region of interest" description="Disordered" evidence="5">
    <location>
        <begin position="311"/>
        <end position="359"/>
    </location>
</feature>
<accession>A0AAU9MM84</accession>
<evidence type="ECO:0000256" key="3">
    <source>
        <dbReference type="ARBA" id="ARBA00023187"/>
    </source>
</evidence>
<dbReference type="GO" id="GO:0005681">
    <property type="term" value="C:spliceosomal complex"/>
    <property type="evidence" value="ECO:0007669"/>
    <property type="project" value="UniProtKB-KW"/>
</dbReference>
<dbReference type="PROSITE" id="PS50102">
    <property type="entry name" value="RRM"/>
    <property type="match status" value="1"/>
</dbReference>
<keyword evidence="1" id="KW-0507">mRNA processing</keyword>
<dbReference type="Pfam" id="PF00076">
    <property type="entry name" value="RRM_1"/>
    <property type="match status" value="1"/>
</dbReference>
<evidence type="ECO:0000313" key="7">
    <source>
        <dbReference type="EMBL" id="CAH1427400.1"/>
    </source>
</evidence>
<dbReference type="InterPro" id="IPR012677">
    <property type="entry name" value="Nucleotide-bd_a/b_plait_sf"/>
</dbReference>
<dbReference type="InterPro" id="IPR035979">
    <property type="entry name" value="RBD_domain_sf"/>
</dbReference>
<keyword evidence="2" id="KW-0747">Spliceosome</keyword>
<keyword evidence="3" id="KW-0508">mRNA splicing</keyword>
<dbReference type="GO" id="GO:0008380">
    <property type="term" value="P:RNA splicing"/>
    <property type="evidence" value="ECO:0007669"/>
    <property type="project" value="UniProtKB-KW"/>
</dbReference>
<dbReference type="GO" id="GO:0003723">
    <property type="term" value="F:RNA binding"/>
    <property type="evidence" value="ECO:0007669"/>
    <property type="project" value="UniProtKB-UniRule"/>
</dbReference>
<dbReference type="SMART" id="SM00360">
    <property type="entry name" value="RRM"/>
    <property type="match status" value="1"/>
</dbReference>
<comment type="caution">
    <text evidence="7">The sequence shown here is derived from an EMBL/GenBank/DDBJ whole genome shotgun (WGS) entry which is preliminary data.</text>
</comment>
<keyword evidence="4" id="KW-0694">RNA-binding</keyword>
<dbReference type="Gene3D" id="3.30.70.330">
    <property type="match status" value="1"/>
</dbReference>
<feature type="compositionally biased region" description="Basic and acidic residues" evidence="5">
    <location>
        <begin position="350"/>
        <end position="359"/>
    </location>
</feature>
<name>A0AAU9MM84_9ASTR</name>
<feature type="domain" description="RRM" evidence="6">
    <location>
        <begin position="24"/>
        <end position="101"/>
    </location>
</feature>
<evidence type="ECO:0000256" key="5">
    <source>
        <dbReference type="SAM" id="MobiDB-lite"/>
    </source>
</evidence>
<dbReference type="GO" id="GO:0006397">
    <property type="term" value="P:mRNA processing"/>
    <property type="evidence" value="ECO:0007669"/>
    <property type="project" value="UniProtKB-KW"/>
</dbReference>
<evidence type="ECO:0000313" key="8">
    <source>
        <dbReference type="Proteomes" id="UP001157418"/>
    </source>
</evidence>
<dbReference type="EMBL" id="CAKMRJ010002223">
    <property type="protein sequence ID" value="CAH1427400.1"/>
    <property type="molecule type" value="Genomic_DNA"/>
</dbReference>
<feature type="compositionally biased region" description="Acidic residues" evidence="5">
    <location>
        <begin position="313"/>
        <end position="334"/>
    </location>
</feature>
<proteinExistence type="predicted"/>
<evidence type="ECO:0000259" key="6">
    <source>
        <dbReference type="PROSITE" id="PS50102"/>
    </source>
</evidence>
<dbReference type="InterPro" id="IPR050907">
    <property type="entry name" value="SRSF"/>
</dbReference>
<dbReference type="Proteomes" id="UP001157418">
    <property type="component" value="Unassembled WGS sequence"/>
</dbReference>
<organism evidence="7 8">
    <name type="scientific">Lactuca virosa</name>
    <dbReference type="NCBI Taxonomy" id="75947"/>
    <lineage>
        <taxon>Eukaryota</taxon>
        <taxon>Viridiplantae</taxon>
        <taxon>Streptophyta</taxon>
        <taxon>Embryophyta</taxon>
        <taxon>Tracheophyta</taxon>
        <taxon>Spermatophyta</taxon>
        <taxon>Magnoliopsida</taxon>
        <taxon>eudicotyledons</taxon>
        <taxon>Gunneridae</taxon>
        <taxon>Pentapetalae</taxon>
        <taxon>asterids</taxon>
        <taxon>campanulids</taxon>
        <taxon>Asterales</taxon>
        <taxon>Asteraceae</taxon>
        <taxon>Cichorioideae</taxon>
        <taxon>Cichorieae</taxon>
        <taxon>Lactucinae</taxon>
        <taxon>Lactuca</taxon>
    </lineage>
</organism>
<dbReference type="AlphaFoldDB" id="A0AAU9MM84"/>
<dbReference type="CDD" id="cd00590">
    <property type="entry name" value="RRM_SF"/>
    <property type="match status" value="1"/>
</dbReference>
<feature type="region of interest" description="Disordered" evidence="5">
    <location>
        <begin position="110"/>
        <end position="134"/>
    </location>
</feature>
<sequence>MEHGWTQVRRRRFPAKRCNKGNETSFFVTNIPKGVTKVEFRRIFSQFGKMTDIYFGERNGKNGKNYDFIRFTDVTDAKDMETRMNGKICRNNVLEINIARHGRKAPITKPIIGNNIRKGPVHRNNGKGGSGFIDSRSYADVTRRKNLNEENQGGSNAQAPAISLIPDTMMERWIHKFTLIGEALSLDHLGPLPALMSIHSDKVAEVKYPGGMMALLSFSSTVAAKEFLENKNFSEITRSFGRILAPFNEIKDRVDTSCVKIGILTRWKKKLNEEVKVLLNGIMDTVGIVEYEDGPWFPFMFDKEKQPYVNEDYSSDNEQTEDETEEEGSDEEDGISVTDMNMLEEGEIIVDDKHGRRRY</sequence>
<protein>
    <recommendedName>
        <fullName evidence="6">RRM domain-containing protein</fullName>
    </recommendedName>
</protein>
<keyword evidence="8" id="KW-1185">Reference proteome</keyword>
<evidence type="ECO:0000256" key="4">
    <source>
        <dbReference type="PROSITE-ProRule" id="PRU00176"/>
    </source>
</evidence>